<reference evidence="1 2" key="1">
    <citation type="journal article" date="2018" name="Biotechnol. Adv.">
        <title>Improved genomic resources and new bioinformatic workflow for the carcinogenic parasite Clonorchis sinensis: Biotechnological implications.</title>
        <authorList>
            <person name="Wang D."/>
            <person name="Korhonen P.K."/>
            <person name="Gasser R.B."/>
            <person name="Young N.D."/>
        </authorList>
    </citation>
    <scope>NUCLEOTIDE SEQUENCE [LARGE SCALE GENOMIC DNA]</scope>
    <source>
        <strain evidence="1">Cs-k2</strain>
    </source>
</reference>
<organism evidence="1 2">
    <name type="scientific">Clonorchis sinensis</name>
    <name type="common">Chinese liver fluke</name>
    <dbReference type="NCBI Taxonomy" id="79923"/>
    <lineage>
        <taxon>Eukaryota</taxon>
        <taxon>Metazoa</taxon>
        <taxon>Spiralia</taxon>
        <taxon>Lophotrochozoa</taxon>
        <taxon>Platyhelminthes</taxon>
        <taxon>Trematoda</taxon>
        <taxon>Digenea</taxon>
        <taxon>Opisthorchiida</taxon>
        <taxon>Opisthorchiata</taxon>
        <taxon>Opisthorchiidae</taxon>
        <taxon>Clonorchis</taxon>
    </lineage>
</organism>
<protein>
    <submittedName>
        <fullName evidence="1">Uncharacterized protein</fullName>
    </submittedName>
</protein>
<evidence type="ECO:0000313" key="2">
    <source>
        <dbReference type="Proteomes" id="UP000286415"/>
    </source>
</evidence>
<dbReference type="Proteomes" id="UP000286415">
    <property type="component" value="Unassembled WGS sequence"/>
</dbReference>
<dbReference type="EMBL" id="NIRI02000056">
    <property type="protein sequence ID" value="KAG5445733.1"/>
    <property type="molecule type" value="Genomic_DNA"/>
</dbReference>
<keyword evidence="2" id="KW-1185">Reference proteome</keyword>
<name>A0A8T1M9B4_CLOSI</name>
<comment type="caution">
    <text evidence="1">The sequence shown here is derived from an EMBL/GenBank/DDBJ whole genome shotgun (WGS) entry which is preliminary data.</text>
</comment>
<accession>A0A8T1M9B4</accession>
<reference evidence="1 2" key="2">
    <citation type="journal article" date="2021" name="Genomics">
        <title>High-quality reference genome for Clonorchis sinensis.</title>
        <authorList>
            <person name="Young N.D."/>
            <person name="Stroehlein A.J."/>
            <person name="Kinkar L."/>
            <person name="Wang T."/>
            <person name="Sohn W.M."/>
            <person name="Chang B.C.H."/>
            <person name="Kaur P."/>
            <person name="Weisz D."/>
            <person name="Dudchenko O."/>
            <person name="Aiden E.L."/>
            <person name="Korhonen P.K."/>
            <person name="Gasser R.B."/>
        </authorList>
    </citation>
    <scope>NUCLEOTIDE SEQUENCE [LARGE SCALE GENOMIC DNA]</scope>
    <source>
        <strain evidence="1">Cs-k2</strain>
    </source>
</reference>
<sequence>MRGPANSVEQKRVTGQNSRGQSVGSSSCSPKFMGVEYKAIMITMIGTKSENGCCGNRCCYSSVLTFGECSRVYHKT</sequence>
<proteinExistence type="predicted"/>
<gene>
    <name evidence="1" type="ORF">CSKR_113230</name>
</gene>
<evidence type="ECO:0000313" key="1">
    <source>
        <dbReference type="EMBL" id="KAG5445733.1"/>
    </source>
</evidence>